<organism evidence="11 12">
    <name type="scientific">Stutzerimonas kirkiae</name>
    <dbReference type="NCBI Taxonomy" id="2211392"/>
    <lineage>
        <taxon>Bacteria</taxon>
        <taxon>Pseudomonadati</taxon>
        <taxon>Pseudomonadota</taxon>
        <taxon>Gammaproteobacteria</taxon>
        <taxon>Pseudomonadales</taxon>
        <taxon>Pseudomonadaceae</taxon>
        <taxon>Stutzerimonas</taxon>
    </lineage>
</organism>
<evidence type="ECO:0000313" key="12">
    <source>
        <dbReference type="Proteomes" id="UP000292639"/>
    </source>
</evidence>
<feature type="domain" description="PAC" evidence="10">
    <location>
        <begin position="201"/>
        <end position="253"/>
    </location>
</feature>
<evidence type="ECO:0000313" key="11">
    <source>
        <dbReference type="EMBL" id="TBU92031.1"/>
    </source>
</evidence>
<dbReference type="PANTHER" id="PTHR32089">
    <property type="entry name" value="METHYL-ACCEPTING CHEMOTAXIS PROTEIN MCPB"/>
    <property type="match status" value="1"/>
</dbReference>
<evidence type="ECO:0000256" key="6">
    <source>
        <dbReference type="ARBA" id="ARBA00029447"/>
    </source>
</evidence>
<dbReference type="InterPro" id="IPR000700">
    <property type="entry name" value="PAS-assoc_C"/>
</dbReference>
<name>A0A4Q9R071_9GAMM</name>
<proteinExistence type="inferred from homology"/>
<comment type="similarity">
    <text evidence="6">Belongs to the methyl-accepting chemotaxis (MCP) protein family.</text>
</comment>
<dbReference type="GO" id="GO:0016020">
    <property type="term" value="C:membrane"/>
    <property type="evidence" value="ECO:0007669"/>
    <property type="project" value="UniProtKB-SubCell"/>
</dbReference>
<dbReference type="Pfam" id="PF00015">
    <property type="entry name" value="MCPsignal"/>
    <property type="match status" value="1"/>
</dbReference>
<evidence type="ECO:0000256" key="4">
    <source>
        <dbReference type="ARBA" id="ARBA00023136"/>
    </source>
</evidence>
<dbReference type="PRINTS" id="PR00260">
    <property type="entry name" value="CHEMTRNSDUCR"/>
</dbReference>
<evidence type="ECO:0000256" key="7">
    <source>
        <dbReference type="PROSITE-ProRule" id="PRU00284"/>
    </source>
</evidence>
<dbReference type="PROSITE" id="PS50111">
    <property type="entry name" value="CHEMOTAXIS_TRANSDUC_2"/>
    <property type="match status" value="1"/>
</dbReference>
<keyword evidence="11" id="KW-0808">Transferase</keyword>
<dbReference type="InterPro" id="IPR000014">
    <property type="entry name" value="PAS"/>
</dbReference>
<comment type="subcellular location">
    <subcellularLocation>
        <location evidence="1">Membrane</location>
    </subcellularLocation>
</comment>
<dbReference type="Pfam" id="PF08447">
    <property type="entry name" value="PAS_3"/>
    <property type="match status" value="1"/>
</dbReference>
<dbReference type="OrthoDB" id="9807021at2"/>
<feature type="domain" description="Methyl-accepting transducer" evidence="9">
    <location>
        <begin position="258"/>
        <end position="326"/>
    </location>
</feature>
<keyword evidence="8" id="KW-0175">Coiled coil</keyword>
<dbReference type="GO" id="GO:0004888">
    <property type="term" value="F:transmembrane signaling receptor activity"/>
    <property type="evidence" value="ECO:0007669"/>
    <property type="project" value="InterPro"/>
</dbReference>
<dbReference type="SUPFAM" id="SSF55785">
    <property type="entry name" value="PYP-like sensor domain (PAS domain)"/>
    <property type="match status" value="1"/>
</dbReference>
<dbReference type="Gene3D" id="6.10.250.3200">
    <property type="match status" value="1"/>
</dbReference>
<keyword evidence="12" id="KW-1185">Reference proteome</keyword>
<dbReference type="PANTHER" id="PTHR32089:SF112">
    <property type="entry name" value="LYSOZYME-LIKE PROTEIN-RELATED"/>
    <property type="match status" value="1"/>
</dbReference>
<keyword evidence="5 7" id="KW-0807">Transducer</keyword>
<dbReference type="InterPro" id="IPR004090">
    <property type="entry name" value="Chemotax_Me-accpt_rcpt"/>
</dbReference>
<evidence type="ECO:0000256" key="8">
    <source>
        <dbReference type="SAM" id="Coils"/>
    </source>
</evidence>
<dbReference type="CDD" id="cd00130">
    <property type="entry name" value="PAS"/>
    <property type="match status" value="1"/>
</dbReference>
<evidence type="ECO:0000256" key="3">
    <source>
        <dbReference type="ARBA" id="ARBA00022989"/>
    </source>
</evidence>
<dbReference type="GO" id="GO:0016301">
    <property type="term" value="F:kinase activity"/>
    <property type="evidence" value="ECO:0007669"/>
    <property type="project" value="UniProtKB-KW"/>
</dbReference>
<accession>A0A4Q9R071</accession>
<dbReference type="Proteomes" id="UP000292639">
    <property type="component" value="Unassembled WGS sequence"/>
</dbReference>
<evidence type="ECO:0000256" key="2">
    <source>
        <dbReference type="ARBA" id="ARBA00022692"/>
    </source>
</evidence>
<keyword evidence="4" id="KW-0472">Membrane</keyword>
<keyword evidence="11" id="KW-0418">Kinase</keyword>
<dbReference type="InterPro" id="IPR035965">
    <property type="entry name" value="PAS-like_dom_sf"/>
</dbReference>
<reference evidence="11 12" key="1">
    <citation type="submission" date="2018-06" db="EMBL/GenBank/DDBJ databases">
        <title>Three novel Pseudomonas species isolated from symptomatic oak.</title>
        <authorList>
            <person name="Bueno-Gonzalez V."/>
            <person name="Brady C."/>
        </authorList>
    </citation>
    <scope>NUCLEOTIDE SEQUENCE [LARGE SCALE GENOMIC DNA]</scope>
    <source>
        <strain evidence="11 12">P17C</strain>
    </source>
</reference>
<gene>
    <name evidence="11" type="ORF">DNJ96_15735</name>
</gene>
<evidence type="ECO:0000259" key="10">
    <source>
        <dbReference type="PROSITE" id="PS50113"/>
    </source>
</evidence>
<evidence type="ECO:0000256" key="5">
    <source>
        <dbReference type="ARBA" id="ARBA00023224"/>
    </source>
</evidence>
<dbReference type="GO" id="GO:0006935">
    <property type="term" value="P:chemotaxis"/>
    <property type="evidence" value="ECO:0007669"/>
    <property type="project" value="InterPro"/>
</dbReference>
<dbReference type="PROSITE" id="PS50113">
    <property type="entry name" value="PAC"/>
    <property type="match status" value="1"/>
</dbReference>
<dbReference type="InterPro" id="IPR013655">
    <property type="entry name" value="PAS_fold_3"/>
</dbReference>
<feature type="coiled-coil region" evidence="8">
    <location>
        <begin position="75"/>
        <end position="109"/>
    </location>
</feature>
<dbReference type="RefSeq" id="WP_131186126.1">
    <property type="nucleotide sequence ID" value="NZ_QJUO01000048.1"/>
</dbReference>
<dbReference type="SUPFAM" id="SSF58104">
    <property type="entry name" value="Methyl-accepting chemotaxis protein (MCP) signaling domain"/>
    <property type="match status" value="1"/>
</dbReference>
<keyword evidence="2" id="KW-0812">Transmembrane</keyword>
<evidence type="ECO:0000259" key="9">
    <source>
        <dbReference type="PROSITE" id="PS50111"/>
    </source>
</evidence>
<dbReference type="InterPro" id="IPR004089">
    <property type="entry name" value="MCPsignal_dom"/>
</dbReference>
<dbReference type="GO" id="GO:0007165">
    <property type="term" value="P:signal transduction"/>
    <property type="evidence" value="ECO:0007669"/>
    <property type="project" value="UniProtKB-KW"/>
</dbReference>
<dbReference type="Gene3D" id="3.30.450.20">
    <property type="entry name" value="PAS domain"/>
    <property type="match status" value="1"/>
</dbReference>
<dbReference type="EMBL" id="QJUP01000025">
    <property type="protein sequence ID" value="TBU92031.1"/>
    <property type="molecule type" value="Genomic_DNA"/>
</dbReference>
<sequence length="337" mass="38711">MWFGNASRNLSNELVQWCRQLLAGQPAEPRRLPGLQQHPQLLGELEQLLQHWQQQQHFRRETEATPPPPCSAEEYASLRQRLDGSDNRYQQLQHELFDNQRQLADLQAQQQHWHTERQVWELTKRTLTEGCWDMNVIDGDPDHPQNLIRWSDQFRALIDYNREEFPDGWDSFFAVVNPDDVKNVMQVFGAAMSDASGDGSYAVEYRMRHKTRGEIWFRERGRCLHDERGVLIHVTGAVRDISDEKAAAEMHLREQASIQSTYGQIAQVAGVIKSIAEQTNLLALNAAIEAARAGEQGRGFAVVADEVRNLARRTQESVQQIQSMLQHDPNSGVKKRD</sequence>
<comment type="caution">
    <text evidence="11">The sequence shown here is derived from an EMBL/GenBank/DDBJ whole genome shotgun (WGS) entry which is preliminary data.</text>
</comment>
<keyword evidence="3" id="KW-1133">Transmembrane helix</keyword>
<evidence type="ECO:0000256" key="1">
    <source>
        <dbReference type="ARBA" id="ARBA00004370"/>
    </source>
</evidence>
<dbReference type="AlphaFoldDB" id="A0A4Q9R071"/>
<protein>
    <submittedName>
        <fullName evidence="11">Histidine kinase</fullName>
    </submittedName>
</protein>